<feature type="region of interest" description="Disordered" evidence="1">
    <location>
        <begin position="776"/>
        <end position="912"/>
    </location>
</feature>
<keyword evidence="3" id="KW-1185">Reference proteome</keyword>
<feature type="compositionally biased region" description="Basic and acidic residues" evidence="1">
    <location>
        <begin position="896"/>
        <end position="905"/>
    </location>
</feature>
<dbReference type="AlphaFoldDB" id="A0AAE0LA77"/>
<evidence type="ECO:0000256" key="1">
    <source>
        <dbReference type="SAM" id="MobiDB-lite"/>
    </source>
</evidence>
<feature type="region of interest" description="Disordered" evidence="1">
    <location>
        <begin position="951"/>
        <end position="970"/>
    </location>
</feature>
<feature type="compositionally biased region" description="Polar residues" evidence="1">
    <location>
        <begin position="808"/>
        <end position="817"/>
    </location>
</feature>
<gene>
    <name evidence="2" type="ORF">CYMTET_14119</name>
</gene>
<feature type="compositionally biased region" description="Low complexity" evidence="1">
    <location>
        <begin position="879"/>
        <end position="895"/>
    </location>
</feature>
<accession>A0AAE0LA77</accession>
<name>A0AAE0LA77_9CHLO</name>
<dbReference type="Proteomes" id="UP001190700">
    <property type="component" value="Unassembled WGS sequence"/>
</dbReference>
<feature type="non-terminal residue" evidence="2">
    <location>
        <position position="1"/>
    </location>
</feature>
<feature type="region of interest" description="Disordered" evidence="1">
    <location>
        <begin position="1"/>
        <end position="48"/>
    </location>
</feature>
<organism evidence="2 3">
    <name type="scientific">Cymbomonas tetramitiformis</name>
    <dbReference type="NCBI Taxonomy" id="36881"/>
    <lineage>
        <taxon>Eukaryota</taxon>
        <taxon>Viridiplantae</taxon>
        <taxon>Chlorophyta</taxon>
        <taxon>Pyramimonadophyceae</taxon>
        <taxon>Pyramimonadales</taxon>
        <taxon>Pyramimonadaceae</taxon>
        <taxon>Cymbomonas</taxon>
    </lineage>
</organism>
<evidence type="ECO:0000313" key="2">
    <source>
        <dbReference type="EMBL" id="KAK3277906.1"/>
    </source>
</evidence>
<reference evidence="2 3" key="1">
    <citation type="journal article" date="2015" name="Genome Biol. Evol.">
        <title>Comparative Genomics of a Bacterivorous Green Alga Reveals Evolutionary Causalities and Consequences of Phago-Mixotrophic Mode of Nutrition.</title>
        <authorList>
            <person name="Burns J.A."/>
            <person name="Paasch A."/>
            <person name="Narechania A."/>
            <person name="Kim E."/>
        </authorList>
    </citation>
    <scope>NUCLEOTIDE SEQUENCE [LARGE SCALE GENOMIC DNA]</scope>
    <source>
        <strain evidence="2 3">PLY_AMNH</strain>
    </source>
</reference>
<feature type="region of interest" description="Disordered" evidence="1">
    <location>
        <begin position="78"/>
        <end position="105"/>
    </location>
</feature>
<dbReference type="EMBL" id="LGRX02005778">
    <property type="protein sequence ID" value="KAK3277906.1"/>
    <property type="molecule type" value="Genomic_DNA"/>
</dbReference>
<feature type="compositionally biased region" description="Basic residues" evidence="1">
    <location>
        <begin position="78"/>
        <end position="95"/>
    </location>
</feature>
<evidence type="ECO:0000313" key="3">
    <source>
        <dbReference type="Proteomes" id="UP001190700"/>
    </source>
</evidence>
<proteinExistence type="predicted"/>
<protein>
    <submittedName>
        <fullName evidence="2">Uncharacterized protein</fullName>
    </submittedName>
</protein>
<comment type="caution">
    <text evidence="2">The sequence shown here is derived from an EMBL/GenBank/DDBJ whole genome shotgun (WGS) entry which is preliminary data.</text>
</comment>
<feature type="compositionally biased region" description="Basic and acidic residues" evidence="1">
    <location>
        <begin position="776"/>
        <end position="787"/>
    </location>
</feature>
<sequence length="994" mass="108345">DAERTNEIVMCPQPERIRRDSARSSVAGPNREMPENENGGEPAASHAELAPLEAITKEYTSEEGSGVKVTMNPVVAMRRQHARRPPPPPPRRRKPPPPLERIEVQPDALLTAPSCVRRWLEGEGALAGHDLMGEGAGVGGDGDFANPLYVDRNKLAAASPAVRDWFQQELGDLNLMTLAPPGDGGSFKNPLHVPPEVLQRAPSGVLAWMEATLGEHVMGATGSGNSGAFENPLYVPAASLEGAPADVLSWLEQELGDLNLMALAPPGDGGSFKNPLHVPPEVLQRAPSGVLAWMEATLGEHVMGATGSGNSGAFENPLYVPAASLEDAPADVLSWLEQELGDLNLMACGGLTTGASSDFSNPLYVPGAKLSKAPTAVQRWFGLEVEADSSGPDAENLGQSKGYTLERAQLQAAPQEVVDWLAADPELGSLLMSQEDAGEENQHDFSKGNPLYMPTAQLMQAPPEVCRWFGLSHEEIQSLKSGDAAQVATPMLDVQSDKLMSAPDSVKQWFGMDSECNLLMSHAPIEDDSGETMNPYYASDAQLIRAPKEVKHWFGLDEDFNLMMADRSEDDLERVKPFFMTDEQLAMAPVQVRHYFGRDELQHGESFSRRRSVLGEESVNPYYTPGARLNRAPSNLRQWFGVDENYNLAMGEAAEEEETVNPLFTQAAKLTHAPTGLRHQFHPAFQRESPEYNLLMGTAKDGAKELEANPLFDPKAKVRRASVELHETFVPQEDFQERHAEALATTSQSRRNFRRTSKLDFDALEKGLKHIAEEEEDVHWTQEDSAKAKGARRKRRSSVGNAAHVTSKLFTTSSSKQPTRRAVLSSKGQEEAGQWNAEGRAQPNPERSRRRSSVSEFLLATTHMFARSSSKQPDRAKKSYPAAAAGATPGSSADAKGGEMEMPHLKKEKKKKKVSLVDFGKTYRTLKVSANKHLKWVQGADGGRYLINADNTGPTEAPTGAGASVKPRRRQSIMETTGRRLSLLFSPSASSANV</sequence>